<comment type="caution">
    <text evidence="1">The sequence shown here is derived from an EMBL/GenBank/DDBJ whole genome shotgun (WGS) entry which is preliminary data.</text>
</comment>
<reference evidence="1" key="1">
    <citation type="submission" date="2020-03" db="EMBL/GenBank/DDBJ databases">
        <authorList>
            <person name="Weist P."/>
        </authorList>
    </citation>
    <scope>NUCLEOTIDE SEQUENCE</scope>
</reference>
<proteinExistence type="predicted"/>
<sequence>MMVGYSNNAPFPPLPCLPPPAMHALFSAYHPPPPSLRHFSQQWRQIQTPISSLSQPILASGRVSWQDAGNLDSNNQVTFCVKQEPWNNIVVLHQRTAGHAPAQQPLCPPGYWQHLTGAVCTGARPTQPVCMGVCLQLLHQPPFQDFYQKCEDAPESFHVATGTCRDNPGVQRLNPSHWDPTTRQDISSNRNKAAAEITRQCGSFISILLVAGEQEPAAACAWSSTKIEIRLFFYLSVLSSPFQSSIPPFPPPLI</sequence>
<gene>
    <name evidence="1" type="ORF">PLEPLA_LOCUS20903</name>
</gene>
<evidence type="ECO:0000313" key="2">
    <source>
        <dbReference type="Proteomes" id="UP001153269"/>
    </source>
</evidence>
<dbReference type="EMBL" id="CADEAL010001480">
    <property type="protein sequence ID" value="CAB1432816.1"/>
    <property type="molecule type" value="Genomic_DNA"/>
</dbReference>
<dbReference type="Proteomes" id="UP001153269">
    <property type="component" value="Unassembled WGS sequence"/>
</dbReference>
<evidence type="ECO:0000313" key="1">
    <source>
        <dbReference type="EMBL" id="CAB1432816.1"/>
    </source>
</evidence>
<protein>
    <submittedName>
        <fullName evidence="1">Uncharacterized protein</fullName>
    </submittedName>
</protein>
<name>A0A9N7UL36_PLEPL</name>
<organism evidence="1 2">
    <name type="scientific">Pleuronectes platessa</name>
    <name type="common">European plaice</name>
    <dbReference type="NCBI Taxonomy" id="8262"/>
    <lineage>
        <taxon>Eukaryota</taxon>
        <taxon>Metazoa</taxon>
        <taxon>Chordata</taxon>
        <taxon>Craniata</taxon>
        <taxon>Vertebrata</taxon>
        <taxon>Euteleostomi</taxon>
        <taxon>Actinopterygii</taxon>
        <taxon>Neopterygii</taxon>
        <taxon>Teleostei</taxon>
        <taxon>Neoteleostei</taxon>
        <taxon>Acanthomorphata</taxon>
        <taxon>Carangaria</taxon>
        <taxon>Pleuronectiformes</taxon>
        <taxon>Pleuronectoidei</taxon>
        <taxon>Pleuronectidae</taxon>
        <taxon>Pleuronectes</taxon>
    </lineage>
</organism>
<dbReference type="AlphaFoldDB" id="A0A9N7UL36"/>
<accession>A0A9N7UL36</accession>
<keyword evidence="2" id="KW-1185">Reference proteome</keyword>